<feature type="compositionally biased region" description="Polar residues" evidence="1">
    <location>
        <begin position="19"/>
        <end position="30"/>
    </location>
</feature>
<accession>A0A8C3N4R2</accession>
<sequence>MSAAECLVHPWIKPLSRKQALSRSRSSINMRNFRRFNARRKWKVPGPGVPAPLSPLGSPPDLGRDPHLGPPPSLSPCSSPTTPCPPATACAASGGRMRSCAAVRATQRRRGAPRPPCCAGGEAAAPELLPKKAGSPREEPWGAPIAPSEGAGARPAPSSVVLGVSGTSAPRSCPRVLPSSLLCPNEKNKCHLLLLQPLLLLLPLRGGSCQPGRC</sequence>
<dbReference type="Ensembl" id="ENSCPVT00000016451.2">
    <property type="protein sequence ID" value="ENSCPVP00000015757.2"/>
    <property type="gene ID" value="ENSCPVG00000017035.1"/>
</dbReference>
<reference evidence="2" key="3">
    <citation type="submission" date="2025-09" db="UniProtKB">
        <authorList>
            <consortium name="Ensembl"/>
        </authorList>
    </citation>
    <scope>IDENTIFICATION</scope>
</reference>
<reference evidence="2" key="2">
    <citation type="submission" date="2025-08" db="UniProtKB">
        <authorList>
            <consortium name="Ensembl"/>
        </authorList>
    </citation>
    <scope>IDENTIFICATION</scope>
</reference>
<evidence type="ECO:0000256" key="1">
    <source>
        <dbReference type="SAM" id="MobiDB-lite"/>
    </source>
</evidence>
<feature type="region of interest" description="Disordered" evidence="1">
    <location>
        <begin position="131"/>
        <end position="158"/>
    </location>
</feature>
<accession>A0A8U8C5P7</accession>
<evidence type="ECO:0000313" key="2">
    <source>
        <dbReference type="Ensembl" id="ENSCPVP00000015757.2"/>
    </source>
</evidence>
<feature type="compositionally biased region" description="Basic residues" evidence="1">
    <location>
        <begin position="32"/>
        <end position="43"/>
    </location>
</feature>
<protein>
    <submittedName>
        <fullName evidence="2">Uncharacterized protein</fullName>
    </submittedName>
</protein>
<keyword evidence="3" id="KW-1185">Reference proteome</keyword>
<dbReference type="Proteomes" id="UP000694382">
    <property type="component" value="Chromosome 25"/>
</dbReference>
<reference evidence="2" key="1">
    <citation type="submission" date="2020-02" db="EMBL/GenBank/DDBJ databases">
        <authorList>
            <person name="Enbody D E."/>
            <person name="Pettersson E M."/>
        </authorList>
    </citation>
    <scope>NUCLEOTIDE SEQUENCE [LARGE SCALE GENOMIC DNA]</scope>
</reference>
<name>A0A8C3N4R2_GEOPR</name>
<proteinExistence type="predicted"/>
<organism evidence="2 3">
    <name type="scientific">Geospiza parvula</name>
    <name type="common">Small tree-finch</name>
    <name type="synonym">Camarhynchus parvulus</name>
    <dbReference type="NCBI Taxonomy" id="87175"/>
    <lineage>
        <taxon>Eukaryota</taxon>
        <taxon>Metazoa</taxon>
        <taxon>Chordata</taxon>
        <taxon>Craniata</taxon>
        <taxon>Vertebrata</taxon>
        <taxon>Euteleostomi</taxon>
        <taxon>Archelosauria</taxon>
        <taxon>Archosauria</taxon>
        <taxon>Dinosauria</taxon>
        <taxon>Saurischia</taxon>
        <taxon>Theropoda</taxon>
        <taxon>Coelurosauria</taxon>
        <taxon>Aves</taxon>
        <taxon>Neognathae</taxon>
        <taxon>Neoaves</taxon>
        <taxon>Telluraves</taxon>
        <taxon>Australaves</taxon>
        <taxon>Passeriformes</taxon>
        <taxon>Thraupidae</taxon>
        <taxon>Camarhynchus</taxon>
    </lineage>
</organism>
<dbReference type="AlphaFoldDB" id="A0A8C3N4R2"/>
<evidence type="ECO:0000313" key="3">
    <source>
        <dbReference type="Proteomes" id="UP000694382"/>
    </source>
</evidence>
<feature type="region of interest" description="Disordered" evidence="1">
    <location>
        <begin position="18"/>
        <end position="83"/>
    </location>
</feature>